<dbReference type="AlphaFoldDB" id="A0A2S9YJR3"/>
<sequence>MALARFGTLADAATTGRLTETQRMSSTTKWTLGLDLREGAEGPLVFARWLHAKLSADGGPTLEPIHVIEQDQLGLLASADRREEALGLAEDAVARSLERTGDPTPLEGLRFVEVGTPEDVLADAAQSAEGLIIGRLAPRGKDRLRRLGAVARRLLRRLPAPTVVVPPDTKTENIGKGPLILACDAHEDSVGATRFALRMAELLGRELVLAHVVPMPYGWSIGYLPAESVKQVRADLRTGGERTLERWATKHGITGLRGIVTEGMVADELAHLAEREDALMLITGSRKLNAIERLFVTSVGSELCASASCPVAVVPPDYGA</sequence>
<protein>
    <submittedName>
        <fullName evidence="3">Universal stress protein family protein</fullName>
    </submittedName>
</protein>
<dbReference type="Gene3D" id="3.40.50.12370">
    <property type="match status" value="1"/>
</dbReference>
<name>A0A2S9YJR3_9BACT</name>
<feature type="domain" description="UspA" evidence="2">
    <location>
        <begin position="180"/>
        <end position="315"/>
    </location>
</feature>
<gene>
    <name evidence="3" type="ORF">ENSA5_03190</name>
</gene>
<keyword evidence="4" id="KW-1185">Reference proteome</keyword>
<dbReference type="SUPFAM" id="SSF52402">
    <property type="entry name" value="Adenine nucleotide alpha hydrolases-like"/>
    <property type="match status" value="2"/>
</dbReference>
<comment type="caution">
    <text evidence="3">The sequence shown here is derived from an EMBL/GenBank/DDBJ whole genome shotgun (WGS) entry which is preliminary data.</text>
</comment>
<evidence type="ECO:0000313" key="3">
    <source>
        <dbReference type="EMBL" id="PRQ05329.1"/>
    </source>
</evidence>
<evidence type="ECO:0000256" key="1">
    <source>
        <dbReference type="ARBA" id="ARBA00008791"/>
    </source>
</evidence>
<comment type="similarity">
    <text evidence="1">Belongs to the universal stress protein A family.</text>
</comment>
<dbReference type="CDD" id="cd00293">
    <property type="entry name" value="USP-like"/>
    <property type="match status" value="1"/>
</dbReference>
<accession>A0A2S9YJR3</accession>
<reference evidence="3 4" key="1">
    <citation type="submission" date="2018-03" db="EMBL/GenBank/DDBJ databases">
        <title>Draft Genome Sequences of the Obligatory Marine Myxobacteria Enhygromyxa salina SWB005.</title>
        <authorList>
            <person name="Poehlein A."/>
            <person name="Moghaddam J.A."/>
            <person name="Harms H."/>
            <person name="Alanjari M."/>
            <person name="Koenig G.M."/>
            <person name="Daniel R."/>
            <person name="Schaeberle T.F."/>
        </authorList>
    </citation>
    <scope>NUCLEOTIDE SEQUENCE [LARGE SCALE GENOMIC DNA]</scope>
    <source>
        <strain evidence="3 4">SWB005</strain>
    </source>
</reference>
<evidence type="ECO:0000313" key="4">
    <source>
        <dbReference type="Proteomes" id="UP000237968"/>
    </source>
</evidence>
<dbReference type="PANTHER" id="PTHR46268">
    <property type="entry name" value="STRESS RESPONSE PROTEIN NHAX"/>
    <property type="match status" value="1"/>
</dbReference>
<organism evidence="3 4">
    <name type="scientific">Enhygromyxa salina</name>
    <dbReference type="NCBI Taxonomy" id="215803"/>
    <lineage>
        <taxon>Bacteria</taxon>
        <taxon>Pseudomonadati</taxon>
        <taxon>Myxococcota</taxon>
        <taxon>Polyangia</taxon>
        <taxon>Nannocystales</taxon>
        <taxon>Nannocystaceae</taxon>
        <taxon>Enhygromyxa</taxon>
    </lineage>
</organism>
<dbReference type="Proteomes" id="UP000237968">
    <property type="component" value="Unassembled WGS sequence"/>
</dbReference>
<dbReference type="PANTHER" id="PTHR46268:SF6">
    <property type="entry name" value="UNIVERSAL STRESS PROTEIN UP12"/>
    <property type="match status" value="1"/>
</dbReference>
<evidence type="ECO:0000259" key="2">
    <source>
        <dbReference type="Pfam" id="PF00582"/>
    </source>
</evidence>
<proteinExistence type="inferred from homology"/>
<dbReference type="InterPro" id="IPR006016">
    <property type="entry name" value="UspA"/>
</dbReference>
<dbReference type="EMBL" id="PVNK01000015">
    <property type="protein sequence ID" value="PRQ05329.1"/>
    <property type="molecule type" value="Genomic_DNA"/>
</dbReference>
<dbReference type="Pfam" id="PF00582">
    <property type="entry name" value="Usp"/>
    <property type="match status" value="1"/>
</dbReference>